<dbReference type="EMBL" id="PJQM01002226">
    <property type="protein sequence ID" value="RCH97091.1"/>
    <property type="molecule type" value="Genomic_DNA"/>
</dbReference>
<organism evidence="2 3">
    <name type="scientific">Rhizopus stolonifer</name>
    <name type="common">Rhizopus nigricans</name>
    <dbReference type="NCBI Taxonomy" id="4846"/>
    <lineage>
        <taxon>Eukaryota</taxon>
        <taxon>Fungi</taxon>
        <taxon>Fungi incertae sedis</taxon>
        <taxon>Mucoromycota</taxon>
        <taxon>Mucoromycotina</taxon>
        <taxon>Mucoromycetes</taxon>
        <taxon>Mucorales</taxon>
        <taxon>Mucorineae</taxon>
        <taxon>Rhizopodaceae</taxon>
        <taxon>Rhizopus</taxon>
    </lineage>
</organism>
<feature type="compositionally biased region" description="Basic residues" evidence="1">
    <location>
        <begin position="18"/>
        <end position="30"/>
    </location>
</feature>
<feature type="compositionally biased region" description="Polar residues" evidence="1">
    <location>
        <begin position="1"/>
        <end position="13"/>
    </location>
</feature>
<keyword evidence="3" id="KW-1185">Reference proteome</keyword>
<gene>
    <name evidence="2" type="ORF">CU098_011363</name>
</gene>
<evidence type="ECO:0000313" key="2">
    <source>
        <dbReference type="EMBL" id="RCH97091.1"/>
    </source>
</evidence>
<feature type="compositionally biased region" description="Low complexity" evidence="1">
    <location>
        <begin position="169"/>
        <end position="181"/>
    </location>
</feature>
<dbReference type="OrthoDB" id="2278319at2759"/>
<evidence type="ECO:0000313" key="3">
    <source>
        <dbReference type="Proteomes" id="UP000253551"/>
    </source>
</evidence>
<name>A0A367K5G2_RHIST</name>
<reference evidence="2 3" key="1">
    <citation type="journal article" date="2018" name="G3 (Bethesda)">
        <title>Phylogenetic and Phylogenomic Definition of Rhizopus Species.</title>
        <authorList>
            <person name="Gryganskyi A.P."/>
            <person name="Golan J."/>
            <person name="Dolatabadi S."/>
            <person name="Mondo S."/>
            <person name="Robb S."/>
            <person name="Idnurm A."/>
            <person name="Muszewska A."/>
            <person name="Steczkiewicz K."/>
            <person name="Masonjones S."/>
            <person name="Liao H.L."/>
            <person name="Gajdeczka M.T."/>
            <person name="Anike F."/>
            <person name="Vuek A."/>
            <person name="Anishchenko I.M."/>
            <person name="Voigt K."/>
            <person name="de Hoog G.S."/>
            <person name="Smith M.E."/>
            <person name="Heitman J."/>
            <person name="Vilgalys R."/>
            <person name="Stajich J.E."/>
        </authorList>
    </citation>
    <scope>NUCLEOTIDE SEQUENCE [LARGE SCALE GENOMIC DNA]</scope>
    <source>
        <strain evidence="2 3">LSU 92-RS-03</strain>
    </source>
</reference>
<protein>
    <submittedName>
        <fullName evidence="2">Uncharacterized protein</fullName>
    </submittedName>
</protein>
<comment type="caution">
    <text evidence="2">The sequence shown here is derived from an EMBL/GenBank/DDBJ whole genome shotgun (WGS) entry which is preliminary data.</text>
</comment>
<evidence type="ECO:0000256" key="1">
    <source>
        <dbReference type="SAM" id="MobiDB-lite"/>
    </source>
</evidence>
<dbReference type="Proteomes" id="UP000253551">
    <property type="component" value="Unassembled WGS sequence"/>
</dbReference>
<feature type="compositionally biased region" description="Basic and acidic residues" evidence="1">
    <location>
        <begin position="49"/>
        <end position="67"/>
    </location>
</feature>
<proteinExistence type="predicted"/>
<feature type="compositionally biased region" description="Low complexity" evidence="1">
    <location>
        <begin position="90"/>
        <end position="125"/>
    </location>
</feature>
<dbReference type="AlphaFoldDB" id="A0A367K5G2"/>
<feature type="region of interest" description="Disordered" evidence="1">
    <location>
        <begin position="1"/>
        <end position="128"/>
    </location>
</feature>
<sequence length="236" mass="25032">GGNFHNVTDSTDASYRDHHYHKKGDVHKRNSLTQGIRDKAAHVFRRKSHSYDEPAKERRLSDAEAFKKQTLQHDTSLGATHASPTSMGAGPTSMGAGPTSTGAGPTSTGAGPTSTGAGPTSTDAGNLDNHQQFARMPNMKKLKPTGAGDMDGSAQDNSIKNTDEQPGFSSSSPPAQQANSPTKGSYRSGQMERRRGSIQKTIGKIFHSEVMQDKGTLAEISGQAKINAYNAIHPST</sequence>
<feature type="compositionally biased region" description="Polar residues" evidence="1">
    <location>
        <begin position="72"/>
        <end position="86"/>
    </location>
</feature>
<feature type="region of interest" description="Disordered" evidence="1">
    <location>
        <begin position="140"/>
        <end position="200"/>
    </location>
</feature>
<feature type="non-terminal residue" evidence="2">
    <location>
        <position position="1"/>
    </location>
</feature>
<accession>A0A367K5G2</accession>